<feature type="domain" description="TGF-beta family profile" evidence="9">
    <location>
        <begin position="100"/>
        <end position="220"/>
    </location>
</feature>
<evidence type="ECO:0000259" key="9">
    <source>
        <dbReference type="PROSITE" id="PS51362"/>
    </source>
</evidence>
<evidence type="ECO:0000256" key="3">
    <source>
        <dbReference type="ARBA" id="ARBA00022525"/>
    </source>
</evidence>
<name>A0AAQ4P6M5_GASAC</name>
<evidence type="ECO:0000256" key="7">
    <source>
        <dbReference type="RuleBase" id="RU000354"/>
    </source>
</evidence>
<dbReference type="GO" id="GO:0048731">
    <property type="term" value="P:system development"/>
    <property type="evidence" value="ECO:0007669"/>
    <property type="project" value="UniProtKB-ARBA"/>
</dbReference>
<evidence type="ECO:0000313" key="10">
    <source>
        <dbReference type="Ensembl" id="ENSGACP00000034307.1"/>
    </source>
</evidence>
<dbReference type="SUPFAM" id="SSF57501">
    <property type="entry name" value="Cystine-knot cytokines"/>
    <property type="match status" value="1"/>
</dbReference>
<dbReference type="Proteomes" id="UP000007635">
    <property type="component" value="Chromosome III"/>
</dbReference>
<proteinExistence type="inferred from homology"/>
<dbReference type="GO" id="GO:0005576">
    <property type="term" value="C:extracellular region"/>
    <property type="evidence" value="ECO:0007669"/>
    <property type="project" value="UniProtKB-SubCell"/>
</dbReference>
<keyword evidence="3" id="KW-0964">Secreted</keyword>
<keyword evidence="5 7" id="KW-0339">Growth factor</keyword>
<comment type="subcellular location">
    <subcellularLocation>
        <location evidence="1">Secreted</location>
    </subcellularLocation>
</comment>
<keyword evidence="11" id="KW-1185">Reference proteome</keyword>
<dbReference type="GO" id="GO:0030116">
    <property type="term" value="F:glial cell-derived neurotrophic factor receptor binding"/>
    <property type="evidence" value="ECO:0007669"/>
    <property type="project" value="InterPro"/>
</dbReference>
<evidence type="ECO:0000313" key="11">
    <source>
        <dbReference type="Proteomes" id="UP000007635"/>
    </source>
</evidence>
<organism evidence="10 11">
    <name type="scientific">Gasterosteus aculeatus aculeatus</name>
    <name type="common">three-spined stickleback</name>
    <dbReference type="NCBI Taxonomy" id="481459"/>
    <lineage>
        <taxon>Eukaryota</taxon>
        <taxon>Metazoa</taxon>
        <taxon>Chordata</taxon>
        <taxon>Craniata</taxon>
        <taxon>Vertebrata</taxon>
        <taxon>Euteleostomi</taxon>
        <taxon>Actinopterygii</taxon>
        <taxon>Neopterygii</taxon>
        <taxon>Teleostei</taxon>
        <taxon>Neoteleostei</taxon>
        <taxon>Acanthomorphata</taxon>
        <taxon>Eupercaria</taxon>
        <taxon>Perciformes</taxon>
        <taxon>Cottioidei</taxon>
        <taxon>Gasterosteales</taxon>
        <taxon>Gasterosteidae</taxon>
        <taxon>Gasterosteus</taxon>
    </lineage>
</organism>
<dbReference type="Gene3D" id="2.10.90.10">
    <property type="entry name" value="Cystine-knot cytokines"/>
    <property type="match status" value="1"/>
</dbReference>
<keyword evidence="4" id="KW-0732">Signal</keyword>
<dbReference type="Ensembl" id="ENSGACT00000032535.1">
    <property type="protein sequence ID" value="ENSGACP00000034307.1"/>
    <property type="gene ID" value="ENSGACG00000032241.1"/>
</dbReference>
<dbReference type="AlphaFoldDB" id="A0AAQ4P6M5"/>
<dbReference type="PANTHER" id="PTHR12173:SF3">
    <property type="entry name" value="NEURTURIN"/>
    <property type="match status" value="1"/>
</dbReference>
<reference evidence="10 11" key="1">
    <citation type="journal article" date="2021" name="G3 (Bethesda)">
        <title>Improved contiguity of the threespine stickleback genome using long-read sequencing.</title>
        <authorList>
            <person name="Nath S."/>
            <person name="Shaw D.E."/>
            <person name="White M.A."/>
        </authorList>
    </citation>
    <scope>NUCLEOTIDE SEQUENCE [LARGE SCALE GENOMIC DNA]</scope>
    <source>
        <strain evidence="10 11">Lake Benthic</strain>
    </source>
</reference>
<protein>
    <recommendedName>
        <fullName evidence="9">TGF-beta family profile domain-containing protein</fullName>
    </recommendedName>
</protein>
<feature type="compositionally biased region" description="Pro residues" evidence="8">
    <location>
        <begin position="40"/>
        <end position="60"/>
    </location>
</feature>
<dbReference type="GO" id="GO:0008083">
    <property type="term" value="F:growth factor activity"/>
    <property type="evidence" value="ECO:0007669"/>
    <property type="project" value="UniProtKB-KW"/>
</dbReference>
<comment type="similarity">
    <text evidence="2">Belongs to the TGF-beta family. GDNF subfamily.</text>
</comment>
<sequence>MKLWKGATFAFVLCGAALSILLVKNTATVGQLRRKAKHPSAPPPSPRPPSPSENSPPPSGPHRRIRSTNEMNSLLSEFSSMFQSFTEGELQHVVETLLDRKRRKSLGDNQARRTKRARRPKSCSLRQLELTVTELGFGYESDETVVLRYCSGKCTAHRKNYDLAMKHMMQTGFRLKGRRDKVSNGPCCRPTAFEKNISFLDNKNRYQTLQNVSATNCGCV</sequence>
<dbReference type="CDD" id="cd19383">
    <property type="entry name" value="TGF_beta_Neurturin"/>
    <property type="match status" value="1"/>
</dbReference>
<dbReference type="GO" id="GO:0030971">
    <property type="term" value="F:receptor tyrosine kinase binding"/>
    <property type="evidence" value="ECO:0007669"/>
    <property type="project" value="InterPro"/>
</dbReference>
<dbReference type="PROSITE" id="PS51362">
    <property type="entry name" value="TGF_BETA_2"/>
    <property type="match status" value="1"/>
</dbReference>
<reference evidence="10" key="2">
    <citation type="submission" date="2025-08" db="UniProtKB">
        <authorList>
            <consortium name="Ensembl"/>
        </authorList>
    </citation>
    <scope>IDENTIFICATION</scope>
</reference>
<evidence type="ECO:0000256" key="2">
    <source>
        <dbReference type="ARBA" id="ARBA00009832"/>
    </source>
</evidence>
<accession>A0AAQ4P6M5</accession>
<keyword evidence="6" id="KW-1015">Disulfide bond</keyword>
<dbReference type="GeneTree" id="ENSGT00950000182993"/>
<evidence type="ECO:0000256" key="4">
    <source>
        <dbReference type="ARBA" id="ARBA00022729"/>
    </source>
</evidence>
<evidence type="ECO:0000256" key="1">
    <source>
        <dbReference type="ARBA" id="ARBA00004613"/>
    </source>
</evidence>
<feature type="region of interest" description="Disordered" evidence="8">
    <location>
        <begin position="32"/>
        <end position="66"/>
    </location>
</feature>
<evidence type="ECO:0000256" key="8">
    <source>
        <dbReference type="SAM" id="MobiDB-lite"/>
    </source>
</evidence>
<dbReference type="InterPro" id="IPR029034">
    <property type="entry name" value="Cystine-knot_cytokine"/>
</dbReference>
<dbReference type="InterPro" id="IPR001839">
    <property type="entry name" value="TGF-b_C"/>
</dbReference>
<evidence type="ECO:0000256" key="6">
    <source>
        <dbReference type="ARBA" id="ARBA00023157"/>
    </source>
</evidence>
<reference evidence="10" key="3">
    <citation type="submission" date="2025-09" db="UniProtKB">
        <authorList>
            <consortium name="Ensembl"/>
        </authorList>
    </citation>
    <scope>IDENTIFICATION</scope>
</reference>
<evidence type="ECO:0000256" key="5">
    <source>
        <dbReference type="ARBA" id="ARBA00023030"/>
    </source>
</evidence>
<dbReference type="InterPro" id="IPR043401">
    <property type="entry name" value="GDNF_fam"/>
</dbReference>
<dbReference type="PANTHER" id="PTHR12173">
    <property type="entry name" value="GDNF SUBFAMILY OF TGF-BETA FAMILY"/>
    <property type="match status" value="1"/>
</dbReference>
<dbReference type="Pfam" id="PF00019">
    <property type="entry name" value="TGF_beta"/>
    <property type="match status" value="1"/>
</dbReference>